<dbReference type="CDD" id="cd00075">
    <property type="entry name" value="HATPase"/>
    <property type="match status" value="1"/>
</dbReference>
<dbReference type="FunFam" id="1.10.287.130:FF:000021">
    <property type="entry name" value="Sensor histidine kinase KdpD"/>
    <property type="match status" value="1"/>
</dbReference>
<dbReference type="Pfam" id="PF13493">
    <property type="entry name" value="DUF4118"/>
    <property type="match status" value="1"/>
</dbReference>
<feature type="transmembrane region" description="Helical" evidence="15">
    <location>
        <begin position="462"/>
        <end position="483"/>
    </location>
</feature>
<dbReference type="SUPFAM" id="SSF55874">
    <property type="entry name" value="ATPase domain of HSP90 chaperone/DNA topoisomerase II/histidine kinase"/>
    <property type="match status" value="1"/>
</dbReference>
<comment type="subcellular location">
    <subcellularLocation>
        <location evidence="3">Cell membrane</location>
    </subcellularLocation>
    <subcellularLocation>
        <location evidence="2">Membrane</location>
        <topology evidence="2">Multi-pass membrane protein</topology>
    </subcellularLocation>
</comment>
<dbReference type="CDD" id="cd01987">
    <property type="entry name" value="USP_KdpD-like"/>
    <property type="match status" value="1"/>
</dbReference>
<evidence type="ECO:0000256" key="2">
    <source>
        <dbReference type="ARBA" id="ARBA00004141"/>
    </source>
</evidence>
<gene>
    <name evidence="18" type="ORF">SAMN04244553_5513</name>
</gene>
<dbReference type="PANTHER" id="PTHR45569">
    <property type="entry name" value="SENSOR PROTEIN KDPD"/>
    <property type="match status" value="1"/>
</dbReference>
<evidence type="ECO:0000256" key="13">
    <source>
        <dbReference type="ARBA" id="ARBA00023136"/>
    </source>
</evidence>
<dbReference type="InterPro" id="IPR052023">
    <property type="entry name" value="Histidine_kinase_KdpD"/>
</dbReference>
<reference evidence="19" key="1">
    <citation type="submission" date="2017-09" db="EMBL/GenBank/DDBJ databases">
        <authorList>
            <person name="Varghese N."/>
            <person name="Submissions S."/>
        </authorList>
    </citation>
    <scope>NUCLEOTIDE SEQUENCE [LARGE SCALE GENOMIC DNA]</scope>
    <source>
        <strain evidence="19">DSM 45537</strain>
    </source>
</reference>
<dbReference type="Pfam" id="PF00582">
    <property type="entry name" value="Usp"/>
    <property type="match status" value="1"/>
</dbReference>
<dbReference type="InterPro" id="IPR003594">
    <property type="entry name" value="HATPase_dom"/>
</dbReference>
<dbReference type="SUPFAM" id="SSF47384">
    <property type="entry name" value="Homodimeric domain of signal transducing histidine kinase"/>
    <property type="match status" value="1"/>
</dbReference>
<evidence type="ECO:0000256" key="4">
    <source>
        <dbReference type="ARBA" id="ARBA00012438"/>
    </source>
</evidence>
<evidence type="ECO:0000256" key="11">
    <source>
        <dbReference type="ARBA" id="ARBA00022989"/>
    </source>
</evidence>
<protein>
    <recommendedName>
        <fullName evidence="4">histidine kinase</fullName>
        <ecNumber evidence="4">2.7.13.3</ecNumber>
    </recommendedName>
</protein>
<dbReference type="SMART" id="SM00387">
    <property type="entry name" value="HATPase_c"/>
    <property type="match status" value="1"/>
</dbReference>
<feature type="transmembrane region" description="Helical" evidence="15">
    <location>
        <begin position="383"/>
        <end position="403"/>
    </location>
</feature>
<feature type="transmembrane region" description="Helical" evidence="15">
    <location>
        <begin position="415"/>
        <end position="442"/>
    </location>
</feature>
<feature type="compositionally biased region" description="Gly residues" evidence="14">
    <location>
        <begin position="993"/>
        <end position="1002"/>
    </location>
</feature>
<dbReference type="GO" id="GO:0005524">
    <property type="term" value="F:ATP binding"/>
    <property type="evidence" value="ECO:0007669"/>
    <property type="project" value="UniProtKB-KW"/>
</dbReference>
<evidence type="ECO:0000256" key="8">
    <source>
        <dbReference type="ARBA" id="ARBA00022741"/>
    </source>
</evidence>
<sequence length="1002" mass="105028">MAARTRDDGHVKRGRLRIYLGAAPGVGKTYAMLGEAHRRLERGRDVVAAVVETHGRAKTEKLLAGIERIPPKIIEYRGARFPELDVAAVLRRAPAVVLVDELAHTNAPGSANQKRWQDIEQLLDAGIDVISTVNVQHLESLNDVVERITGIQQRETVPDAVVRGAEQVELVDITPEALRRRLSHGNVYAADKVDAALRNYFRPGNLTALRELALLWLADQVDAALAKYRADHHITELWEARERVVVAVTGGPESETIVRRASRIATKSSADLVVVHVVRGDGLAGVSTERLARLRELAASLDASLHTVTGDDVPGTLLEFAREVNATQLVLGTSRRSRWARIFDEGIGSSVVQRSGKIDVHMVTHEEAHRGVRWRGLVPRQPALAWTAAILVPMLVCALSAVLDTYLQLGGLSAVFFIGVVAVALLGGVLPASFSALLSGLLLNWFFTDPRYSLTIAEPDNFVTVVVMLFVALAVAALVDVAAKRTRQARKASREAELLTMFAGAVLHGADLPNLLEQVRETFGLRAVSMMSGGAVVAQVGTEPPQRTSAADTVIEAGDGASQLLLAGHTLDAADLPVLNAVTNQAAALLRQAKLAEEASAAAALLEADRLRRALLSAVSHDLRTPLAGAKAAVSSLRSDDIEFSPEDTTELLETIEESVDQLTALVGNLLDSSRLAVGVVSPQLRRVYMDEVVHRALVSVGMGARGLRRAAMNRVEVSVGEVSALADAGLLERVLANLIDNAIRHSPPDTPVRVTAERDGDHVAIAVVDRGRGVPPGAEEQLFEPFQRLGDRDNTTGVGLGLSVVRGFVEAMGGVVRAEPTPGGGLTMLVDLPAADAAVSVTEETGVTRSAASEGGGDGAKASEADVPERSTSASAPAGGEDASEVEVPQRHGSATEPSRSAAGDAGAASRPEEPERLGSASASASEGGGEAASAAEVVQRNGSASEPAPPSAGGDWIAANEWRGSGAGDGRESSGAASGERVGAGEDGRDGGGAGRGAPG</sequence>
<dbReference type="SMART" id="SM00388">
    <property type="entry name" value="HisKA"/>
    <property type="match status" value="1"/>
</dbReference>
<dbReference type="EMBL" id="OBEG01000006">
    <property type="protein sequence ID" value="SNY88534.1"/>
    <property type="molecule type" value="Genomic_DNA"/>
</dbReference>
<dbReference type="InterPro" id="IPR036097">
    <property type="entry name" value="HisK_dim/P_sf"/>
</dbReference>
<dbReference type="Gene3D" id="3.30.565.10">
    <property type="entry name" value="Histidine kinase-like ATPase, C-terminal domain"/>
    <property type="match status" value="1"/>
</dbReference>
<keyword evidence="9 18" id="KW-0418">Kinase</keyword>
<dbReference type="PANTHER" id="PTHR45569:SF1">
    <property type="entry name" value="SENSOR PROTEIN KDPD"/>
    <property type="match status" value="1"/>
</dbReference>
<evidence type="ECO:0000313" key="18">
    <source>
        <dbReference type="EMBL" id="SNY88534.1"/>
    </source>
</evidence>
<dbReference type="InterPro" id="IPR002035">
    <property type="entry name" value="VWF_A"/>
</dbReference>
<evidence type="ECO:0000256" key="12">
    <source>
        <dbReference type="ARBA" id="ARBA00023012"/>
    </source>
</evidence>
<dbReference type="Pfam" id="PF00512">
    <property type="entry name" value="HisKA"/>
    <property type="match status" value="1"/>
</dbReference>
<dbReference type="FunFam" id="3.40.50.300:FF:000483">
    <property type="entry name" value="Sensor histidine kinase KdpD"/>
    <property type="match status" value="1"/>
</dbReference>
<name>A0A285LUC4_9NOCA</name>
<accession>A0A285LUC4</accession>
<keyword evidence="10" id="KW-0067">ATP-binding</keyword>
<dbReference type="InterPro" id="IPR003852">
    <property type="entry name" value="Sig_transdc_His_kinase_KdpD_N"/>
</dbReference>
<dbReference type="Pfam" id="PF02702">
    <property type="entry name" value="KdpD"/>
    <property type="match status" value="1"/>
</dbReference>
<proteinExistence type="predicted"/>
<evidence type="ECO:0000259" key="16">
    <source>
        <dbReference type="PROSITE" id="PS50109"/>
    </source>
</evidence>
<evidence type="ECO:0000256" key="1">
    <source>
        <dbReference type="ARBA" id="ARBA00000085"/>
    </source>
</evidence>
<dbReference type="SUPFAM" id="SSF52402">
    <property type="entry name" value="Adenine nucleotide alpha hydrolases-like"/>
    <property type="match status" value="1"/>
</dbReference>
<evidence type="ECO:0000256" key="10">
    <source>
        <dbReference type="ARBA" id="ARBA00022840"/>
    </source>
</evidence>
<feature type="compositionally biased region" description="Low complexity" evidence="14">
    <location>
        <begin position="900"/>
        <end position="911"/>
    </location>
</feature>
<dbReference type="Gene3D" id="3.40.50.620">
    <property type="entry name" value="HUPs"/>
    <property type="match status" value="1"/>
</dbReference>
<keyword evidence="11 15" id="KW-1133">Transmembrane helix</keyword>
<keyword evidence="19" id="KW-1185">Reference proteome</keyword>
<dbReference type="PROSITE" id="PS50234">
    <property type="entry name" value="VWFA"/>
    <property type="match status" value="1"/>
</dbReference>
<feature type="domain" description="Histidine kinase" evidence="16">
    <location>
        <begin position="618"/>
        <end position="837"/>
    </location>
</feature>
<dbReference type="GO" id="GO:0005886">
    <property type="term" value="C:plasma membrane"/>
    <property type="evidence" value="ECO:0007669"/>
    <property type="project" value="UniProtKB-SubCell"/>
</dbReference>
<dbReference type="GO" id="GO:0000155">
    <property type="term" value="F:phosphorelay sensor kinase activity"/>
    <property type="evidence" value="ECO:0007669"/>
    <property type="project" value="InterPro"/>
</dbReference>
<keyword evidence="13 15" id="KW-0472">Membrane</keyword>
<feature type="region of interest" description="Disordered" evidence="14">
    <location>
        <begin position="842"/>
        <end position="1002"/>
    </location>
</feature>
<keyword evidence="5" id="KW-0597">Phosphoprotein</keyword>
<dbReference type="GO" id="GO:0005737">
    <property type="term" value="C:cytoplasm"/>
    <property type="evidence" value="ECO:0007669"/>
    <property type="project" value="UniProtKB-ARBA"/>
</dbReference>
<dbReference type="EC" id="2.7.13.3" evidence="4"/>
<feature type="domain" description="VWFA" evidence="17">
    <location>
        <begin position="118"/>
        <end position="324"/>
    </location>
</feature>
<evidence type="ECO:0000256" key="9">
    <source>
        <dbReference type="ARBA" id="ARBA00022777"/>
    </source>
</evidence>
<dbReference type="CDD" id="cd00082">
    <property type="entry name" value="HisKA"/>
    <property type="match status" value="1"/>
</dbReference>
<dbReference type="InterPro" id="IPR027417">
    <property type="entry name" value="P-loop_NTPase"/>
</dbReference>
<dbReference type="InterPro" id="IPR003661">
    <property type="entry name" value="HisK_dim/P_dom"/>
</dbReference>
<evidence type="ECO:0000256" key="3">
    <source>
        <dbReference type="ARBA" id="ARBA00004236"/>
    </source>
</evidence>
<dbReference type="Gene3D" id="3.40.50.300">
    <property type="entry name" value="P-loop containing nucleotide triphosphate hydrolases"/>
    <property type="match status" value="1"/>
</dbReference>
<evidence type="ECO:0000256" key="6">
    <source>
        <dbReference type="ARBA" id="ARBA00022679"/>
    </source>
</evidence>
<evidence type="ECO:0000256" key="15">
    <source>
        <dbReference type="SAM" id="Phobius"/>
    </source>
</evidence>
<dbReference type="STRING" id="1379680.GCA_001612615_01752"/>
<comment type="catalytic activity">
    <reaction evidence="1">
        <text>ATP + protein L-histidine = ADP + protein N-phospho-L-histidine.</text>
        <dbReference type="EC" id="2.7.13.3"/>
    </reaction>
</comment>
<dbReference type="InterPro" id="IPR025201">
    <property type="entry name" value="KdpD_TM"/>
</dbReference>
<evidence type="ECO:0000259" key="17">
    <source>
        <dbReference type="PROSITE" id="PS50234"/>
    </source>
</evidence>
<keyword evidence="6" id="KW-0808">Transferase</keyword>
<dbReference type="InterPro" id="IPR005467">
    <property type="entry name" value="His_kinase_dom"/>
</dbReference>
<dbReference type="Gene3D" id="1.10.287.130">
    <property type="match status" value="1"/>
</dbReference>
<dbReference type="InterPro" id="IPR006016">
    <property type="entry name" value="UspA"/>
</dbReference>
<keyword evidence="12" id="KW-0902">Two-component regulatory system</keyword>
<dbReference type="InterPro" id="IPR014729">
    <property type="entry name" value="Rossmann-like_a/b/a_fold"/>
</dbReference>
<dbReference type="InterPro" id="IPR038318">
    <property type="entry name" value="KdpD_sf"/>
</dbReference>
<feature type="compositionally biased region" description="Polar residues" evidence="14">
    <location>
        <begin position="843"/>
        <end position="852"/>
    </location>
</feature>
<feature type="compositionally biased region" description="Low complexity" evidence="14">
    <location>
        <begin position="920"/>
        <end position="938"/>
    </location>
</feature>
<evidence type="ECO:0000256" key="14">
    <source>
        <dbReference type="SAM" id="MobiDB-lite"/>
    </source>
</evidence>
<dbReference type="InterPro" id="IPR036890">
    <property type="entry name" value="HATPase_C_sf"/>
</dbReference>
<evidence type="ECO:0000256" key="7">
    <source>
        <dbReference type="ARBA" id="ARBA00022692"/>
    </source>
</evidence>
<dbReference type="PROSITE" id="PS50109">
    <property type="entry name" value="HIS_KIN"/>
    <property type="match status" value="1"/>
</dbReference>
<dbReference type="Pfam" id="PF02518">
    <property type="entry name" value="HATPase_c"/>
    <property type="match status" value="1"/>
</dbReference>
<dbReference type="InterPro" id="IPR004358">
    <property type="entry name" value="Sig_transdc_His_kin-like_C"/>
</dbReference>
<dbReference type="PRINTS" id="PR00344">
    <property type="entry name" value="BCTRLSENSOR"/>
</dbReference>
<keyword evidence="8" id="KW-0547">Nucleotide-binding</keyword>
<evidence type="ECO:0000313" key="19">
    <source>
        <dbReference type="Proteomes" id="UP000219565"/>
    </source>
</evidence>
<dbReference type="Gene3D" id="1.20.120.620">
    <property type="entry name" value="Backbone structure of the membrane domain of e. Coli histidine kinase receptor kdpd"/>
    <property type="match status" value="1"/>
</dbReference>
<organism evidence="18 19">
    <name type="scientific">Nocardia amikacinitolerans</name>
    <dbReference type="NCBI Taxonomy" id="756689"/>
    <lineage>
        <taxon>Bacteria</taxon>
        <taxon>Bacillati</taxon>
        <taxon>Actinomycetota</taxon>
        <taxon>Actinomycetes</taxon>
        <taxon>Mycobacteriales</taxon>
        <taxon>Nocardiaceae</taxon>
        <taxon>Nocardia</taxon>
    </lineage>
</organism>
<evidence type="ECO:0000256" key="5">
    <source>
        <dbReference type="ARBA" id="ARBA00022553"/>
    </source>
</evidence>
<dbReference type="FunFam" id="3.40.50.620:FF:000112">
    <property type="entry name" value="Sensor histidine kinase KdpD"/>
    <property type="match status" value="1"/>
</dbReference>
<keyword evidence="7 15" id="KW-0812">Transmembrane</keyword>
<dbReference type="Proteomes" id="UP000219565">
    <property type="component" value="Unassembled WGS sequence"/>
</dbReference>
<dbReference type="AlphaFoldDB" id="A0A285LUC4"/>